<dbReference type="SUPFAM" id="SSF52374">
    <property type="entry name" value="Nucleotidylyl transferase"/>
    <property type="match status" value="1"/>
</dbReference>
<evidence type="ECO:0000256" key="1">
    <source>
        <dbReference type="ARBA" id="ARBA00030268"/>
    </source>
</evidence>
<dbReference type="Gene3D" id="3.40.50.620">
    <property type="entry name" value="HUPs"/>
    <property type="match status" value="1"/>
</dbReference>
<gene>
    <name evidence="2" type="ORF">DRJ31_08650</name>
</gene>
<dbReference type="InterPro" id="IPR014729">
    <property type="entry name" value="Rossmann-like_a/b/a_fold"/>
</dbReference>
<dbReference type="PANTHER" id="PTHR10055">
    <property type="entry name" value="TRYPTOPHANYL-TRNA SYNTHETASE"/>
    <property type="match status" value="1"/>
</dbReference>
<dbReference type="AlphaFoldDB" id="A0A497ELY8"/>
<sequence length="222" mass="25783">MEEFLITPWEVRGKIDYEKLMKDFGIKPISKTILRRLSKYGKIHTFLRRGIVFGHRDFDWILRKFEKGEKFYLYTGRGPSGRTHLGHLIPWIFTKYLQDTFKAKLYFQVTDDEKFLLGKVKMDEVRSYVYDNLLDFYALGFNQKLTKILIDTVDIPKLYKIAVKIAKSINFSVVRAVFGFENTTNIGMIFFPAIQAAPCFIETEISGKATPCLIPASPDQDP</sequence>
<proteinExistence type="predicted"/>
<dbReference type="Proteomes" id="UP000278475">
    <property type="component" value="Unassembled WGS sequence"/>
</dbReference>
<dbReference type="GO" id="GO:0006436">
    <property type="term" value="P:tryptophanyl-tRNA aminoacylation"/>
    <property type="evidence" value="ECO:0007669"/>
    <property type="project" value="TreeGrafter"/>
</dbReference>
<organism evidence="2 3">
    <name type="scientific">Thermoproteota archaeon</name>
    <dbReference type="NCBI Taxonomy" id="2056631"/>
    <lineage>
        <taxon>Archaea</taxon>
        <taxon>Thermoproteota</taxon>
    </lineage>
</organism>
<evidence type="ECO:0000313" key="3">
    <source>
        <dbReference type="Proteomes" id="UP000278475"/>
    </source>
</evidence>
<feature type="non-terminal residue" evidence="2">
    <location>
        <position position="222"/>
    </location>
</feature>
<evidence type="ECO:0000313" key="2">
    <source>
        <dbReference type="EMBL" id="RLE47586.1"/>
    </source>
</evidence>
<comment type="caution">
    <text evidence="2">The sequence shown here is derived from an EMBL/GenBank/DDBJ whole genome shotgun (WGS) entry which is preliminary data.</text>
</comment>
<name>A0A497ELY8_9CREN</name>
<dbReference type="GO" id="GO:0005737">
    <property type="term" value="C:cytoplasm"/>
    <property type="evidence" value="ECO:0007669"/>
    <property type="project" value="TreeGrafter"/>
</dbReference>
<dbReference type="EMBL" id="QMQV01000118">
    <property type="protein sequence ID" value="RLE47586.1"/>
    <property type="molecule type" value="Genomic_DNA"/>
</dbReference>
<accession>A0A497ELY8</accession>
<keyword evidence="2" id="KW-0436">Ligase</keyword>
<dbReference type="GO" id="GO:0004830">
    <property type="term" value="F:tryptophan-tRNA ligase activity"/>
    <property type="evidence" value="ECO:0007669"/>
    <property type="project" value="TreeGrafter"/>
</dbReference>
<reference evidence="2 3" key="1">
    <citation type="submission" date="2018-06" db="EMBL/GenBank/DDBJ databases">
        <title>Extensive metabolic versatility and redundancy in microbially diverse, dynamic hydrothermal sediments.</title>
        <authorList>
            <person name="Dombrowski N."/>
            <person name="Teske A."/>
            <person name="Baker B.J."/>
        </authorList>
    </citation>
    <scope>NUCLEOTIDE SEQUENCE [LARGE SCALE GENOMIC DNA]</scope>
    <source>
        <strain evidence="2">B66_G16</strain>
    </source>
</reference>
<protein>
    <recommendedName>
        <fullName evidence="1">Tryptophanyl-tRNA synthetase</fullName>
    </recommendedName>
</protein>
<dbReference type="PANTHER" id="PTHR10055:SF1">
    <property type="entry name" value="TRYPTOPHAN--TRNA LIGASE, CYTOPLASMIC"/>
    <property type="match status" value="1"/>
</dbReference>